<dbReference type="SUPFAM" id="SSF100920">
    <property type="entry name" value="Heat shock protein 70kD (HSP70), peptide-binding domain"/>
    <property type="match status" value="1"/>
</dbReference>
<dbReference type="AlphaFoldDB" id="A0ABD2YP26"/>
<dbReference type="Gene3D" id="3.90.640.10">
    <property type="entry name" value="Actin, Chain A, domain 4"/>
    <property type="match status" value="1"/>
</dbReference>
<evidence type="ECO:0000313" key="3">
    <source>
        <dbReference type="EMBL" id="KAL3507900.1"/>
    </source>
</evidence>
<name>A0ABD2YP26_9GENT</name>
<proteinExistence type="predicted"/>
<evidence type="ECO:0000256" key="1">
    <source>
        <dbReference type="ARBA" id="ARBA00022741"/>
    </source>
</evidence>
<gene>
    <name evidence="3" type="ORF">ACH5RR_033282</name>
</gene>
<dbReference type="InterPro" id="IPR029047">
    <property type="entry name" value="HSP70_peptide-bd_sf"/>
</dbReference>
<dbReference type="Pfam" id="PF00012">
    <property type="entry name" value="HSP70"/>
    <property type="match status" value="2"/>
</dbReference>
<evidence type="ECO:0008006" key="5">
    <source>
        <dbReference type="Google" id="ProtNLM"/>
    </source>
</evidence>
<dbReference type="SUPFAM" id="SSF53067">
    <property type="entry name" value="Actin-like ATPase domain"/>
    <property type="match status" value="1"/>
</dbReference>
<dbReference type="PANTHER" id="PTHR19375">
    <property type="entry name" value="HEAT SHOCK PROTEIN 70KDA"/>
    <property type="match status" value="1"/>
</dbReference>
<dbReference type="InterPro" id="IPR043129">
    <property type="entry name" value="ATPase_NBD"/>
</dbReference>
<sequence>MAGLRVLRSMPEPTAVALLYAQQQQQAVHESRGSGSEKNALIFNMGAGYCDVAVTVTASRVSHIKALAGITFGGEDILQNIMHYILPEMDNLFSSHGIEEIRKIGLLHIATQDAIHKLSFQPSVQIDVDLGNGTKICKVLDRNEFEAVNQKVFEKSLEGAVASGINDPFGSLDLLTIQATTLSSGIRADGNNFVPLVLHNSTIPARRELVFTTVHDNQAEALIIVLDILISQDYLLLQKHPATPFMEVRMPTVDDGRGWCAEALHRTYGSTLDLITVQKKVQQ</sequence>
<reference evidence="3 4" key="1">
    <citation type="submission" date="2024-11" db="EMBL/GenBank/DDBJ databases">
        <title>A near-complete genome assembly of Cinchona calisaya.</title>
        <authorList>
            <person name="Lian D.C."/>
            <person name="Zhao X.W."/>
            <person name="Wei L."/>
        </authorList>
    </citation>
    <scope>NUCLEOTIDE SEQUENCE [LARGE SCALE GENOMIC DNA]</scope>
    <source>
        <tissue evidence="3">Nenye</tissue>
    </source>
</reference>
<comment type="caution">
    <text evidence="3">The sequence shown here is derived from an EMBL/GenBank/DDBJ whole genome shotgun (WGS) entry which is preliminary data.</text>
</comment>
<dbReference type="Gene3D" id="3.30.420.40">
    <property type="match status" value="2"/>
</dbReference>
<evidence type="ECO:0000256" key="2">
    <source>
        <dbReference type="ARBA" id="ARBA00022840"/>
    </source>
</evidence>
<dbReference type="GO" id="GO:0005524">
    <property type="term" value="F:ATP binding"/>
    <property type="evidence" value="ECO:0007669"/>
    <property type="project" value="UniProtKB-KW"/>
</dbReference>
<evidence type="ECO:0000313" key="4">
    <source>
        <dbReference type="Proteomes" id="UP001630127"/>
    </source>
</evidence>
<organism evidence="3 4">
    <name type="scientific">Cinchona calisaya</name>
    <dbReference type="NCBI Taxonomy" id="153742"/>
    <lineage>
        <taxon>Eukaryota</taxon>
        <taxon>Viridiplantae</taxon>
        <taxon>Streptophyta</taxon>
        <taxon>Embryophyta</taxon>
        <taxon>Tracheophyta</taxon>
        <taxon>Spermatophyta</taxon>
        <taxon>Magnoliopsida</taxon>
        <taxon>eudicotyledons</taxon>
        <taxon>Gunneridae</taxon>
        <taxon>Pentapetalae</taxon>
        <taxon>asterids</taxon>
        <taxon>lamiids</taxon>
        <taxon>Gentianales</taxon>
        <taxon>Rubiaceae</taxon>
        <taxon>Cinchonoideae</taxon>
        <taxon>Cinchoneae</taxon>
        <taxon>Cinchona</taxon>
    </lineage>
</organism>
<accession>A0ABD2YP26</accession>
<dbReference type="EMBL" id="JBJUIK010000013">
    <property type="protein sequence ID" value="KAL3507900.1"/>
    <property type="molecule type" value="Genomic_DNA"/>
</dbReference>
<dbReference type="FunFam" id="3.90.640.10:FF:000042">
    <property type="entry name" value="Heat shock 70 kDa protein 8"/>
    <property type="match status" value="1"/>
</dbReference>
<dbReference type="Gene3D" id="2.60.34.10">
    <property type="entry name" value="Substrate Binding Domain Of DNAk, Chain A, domain 1"/>
    <property type="match status" value="1"/>
</dbReference>
<keyword evidence="4" id="KW-1185">Reference proteome</keyword>
<dbReference type="InterPro" id="IPR013126">
    <property type="entry name" value="Hsp_70_fam"/>
</dbReference>
<keyword evidence="1" id="KW-0547">Nucleotide-binding</keyword>
<dbReference type="Proteomes" id="UP001630127">
    <property type="component" value="Unassembled WGS sequence"/>
</dbReference>
<keyword evidence="2" id="KW-0067">ATP-binding</keyword>
<protein>
    <recommendedName>
        <fullName evidence="5">Heat shock protein 70</fullName>
    </recommendedName>
</protein>